<reference evidence="3" key="1">
    <citation type="submission" date="2023-07" db="EMBL/GenBank/DDBJ databases">
        <title>Whole-genome sequencing of a new Methanosarcina sp. Z-7115.</title>
        <authorList>
            <person name="Zhilina T.N."/>
            <person name="Merkel A.Y."/>
        </authorList>
    </citation>
    <scope>NUCLEOTIDE SEQUENCE [LARGE SCALE GENOMIC DNA]</scope>
    <source>
        <strain evidence="3">Z-7115</strain>
    </source>
</reference>
<protein>
    <submittedName>
        <fullName evidence="2">Uncharacterized protein</fullName>
    </submittedName>
</protein>
<keyword evidence="3" id="KW-1185">Reference proteome</keyword>
<dbReference type="Proteomes" id="UP001246244">
    <property type="component" value="Unassembled WGS sequence"/>
</dbReference>
<proteinExistence type="predicted"/>
<sequence length="54" mass="5977">MDGVKKICKTAIGVMVGAGLICFVKGLCLGYLICHYKNKWHSAKCTDKTDKEQE</sequence>
<comment type="caution">
    <text evidence="2">The sequence shown here is derived from an EMBL/GenBank/DDBJ whole genome shotgun (WGS) entry which is preliminary data.</text>
</comment>
<keyword evidence="1" id="KW-0472">Membrane</keyword>
<feature type="transmembrane region" description="Helical" evidence="1">
    <location>
        <begin position="12"/>
        <end position="34"/>
    </location>
</feature>
<dbReference type="RefSeq" id="WP_310576234.1">
    <property type="nucleotide sequence ID" value="NZ_JAVKPK010000041.1"/>
</dbReference>
<name>A0ABU2D2P0_9EURY</name>
<keyword evidence="1" id="KW-0812">Transmembrane</keyword>
<organism evidence="2 3">
    <name type="scientific">Methanosarcina baikalica</name>
    <dbReference type="NCBI Taxonomy" id="3073890"/>
    <lineage>
        <taxon>Archaea</taxon>
        <taxon>Methanobacteriati</taxon>
        <taxon>Methanobacteriota</taxon>
        <taxon>Stenosarchaea group</taxon>
        <taxon>Methanomicrobia</taxon>
        <taxon>Methanosarcinales</taxon>
        <taxon>Methanosarcinaceae</taxon>
        <taxon>Methanosarcina</taxon>
    </lineage>
</organism>
<accession>A0ABU2D2P0</accession>
<evidence type="ECO:0000313" key="3">
    <source>
        <dbReference type="Proteomes" id="UP001246244"/>
    </source>
</evidence>
<gene>
    <name evidence="2" type="ORF">RG963_10550</name>
</gene>
<evidence type="ECO:0000313" key="2">
    <source>
        <dbReference type="EMBL" id="MDR7666206.1"/>
    </source>
</evidence>
<keyword evidence="1" id="KW-1133">Transmembrane helix</keyword>
<evidence type="ECO:0000256" key="1">
    <source>
        <dbReference type="SAM" id="Phobius"/>
    </source>
</evidence>
<dbReference type="EMBL" id="JAVKPK010000041">
    <property type="protein sequence ID" value="MDR7666206.1"/>
    <property type="molecule type" value="Genomic_DNA"/>
</dbReference>